<evidence type="ECO:0000313" key="1">
    <source>
        <dbReference type="EMBL" id="PIR87792.1"/>
    </source>
</evidence>
<proteinExistence type="predicted"/>
<dbReference type="Proteomes" id="UP000230903">
    <property type="component" value="Unassembled WGS sequence"/>
</dbReference>
<reference evidence="2" key="1">
    <citation type="submission" date="2017-09" db="EMBL/GenBank/DDBJ databases">
        <title>Depth-based differentiation of microbial function through sediment-hosted aquifers and enrichment of novel symbionts in the deep terrestrial subsurface.</title>
        <authorList>
            <person name="Probst A.J."/>
            <person name="Ladd B."/>
            <person name="Jarett J.K."/>
            <person name="Geller-Mcgrath D.E."/>
            <person name="Sieber C.M.K."/>
            <person name="Emerson J.B."/>
            <person name="Anantharaman K."/>
            <person name="Thomas B.C."/>
            <person name="Malmstrom R."/>
            <person name="Stieglmeier M."/>
            <person name="Klingl A."/>
            <person name="Woyke T."/>
            <person name="Ryan C.M."/>
            <person name="Banfield J.F."/>
        </authorList>
    </citation>
    <scope>NUCLEOTIDE SEQUENCE [LARGE SCALE GENOMIC DNA]</scope>
</reference>
<organism evidence="1 2">
    <name type="scientific">Candidatus Harrisonbacteria bacterium CG10_big_fil_rev_8_21_14_0_10_45_28</name>
    <dbReference type="NCBI Taxonomy" id="1974586"/>
    <lineage>
        <taxon>Bacteria</taxon>
        <taxon>Candidatus Harrisoniibacteriota</taxon>
    </lineage>
</organism>
<evidence type="ECO:0000313" key="2">
    <source>
        <dbReference type="Proteomes" id="UP000230903"/>
    </source>
</evidence>
<name>A0A2H0UMZ4_9BACT</name>
<dbReference type="EMBL" id="PFBC01000043">
    <property type="protein sequence ID" value="PIR87792.1"/>
    <property type="molecule type" value="Genomic_DNA"/>
</dbReference>
<sequence>MIPPSPKDIFNHITGRQGFDYDQIEESVFIGTNMCYQYRISKKQTSFDSFERSSDKITC</sequence>
<comment type="caution">
    <text evidence="1">The sequence shown here is derived from an EMBL/GenBank/DDBJ whole genome shotgun (WGS) entry which is preliminary data.</text>
</comment>
<accession>A0A2H0UMZ4</accession>
<gene>
    <name evidence="1" type="ORF">COU10_02730</name>
</gene>
<dbReference type="AlphaFoldDB" id="A0A2H0UMZ4"/>
<protein>
    <submittedName>
        <fullName evidence="1">Uncharacterized protein</fullName>
    </submittedName>
</protein>